<evidence type="ECO:0000313" key="2">
    <source>
        <dbReference type="Proteomes" id="UP000011713"/>
    </source>
</evidence>
<dbReference type="VEuPathDB" id="FungiDB:HpaG809017"/>
<organism evidence="1 2">
    <name type="scientific">Hyaloperonospora arabidopsidis (strain Emoy2)</name>
    <name type="common">Downy mildew agent</name>
    <name type="synonym">Peronospora arabidopsidis</name>
    <dbReference type="NCBI Taxonomy" id="559515"/>
    <lineage>
        <taxon>Eukaryota</taxon>
        <taxon>Sar</taxon>
        <taxon>Stramenopiles</taxon>
        <taxon>Oomycota</taxon>
        <taxon>Peronosporomycetes</taxon>
        <taxon>Peronosporales</taxon>
        <taxon>Peronosporaceae</taxon>
        <taxon>Hyaloperonospora</taxon>
    </lineage>
</organism>
<accession>M4BRH7</accession>
<name>M4BRH7_HYAAE</name>
<dbReference type="Proteomes" id="UP000011713">
    <property type="component" value="Unassembled WGS sequence"/>
</dbReference>
<protein>
    <submittedName>
        <fullName evidence="1">Uncharacterized protein</fullName>
    </submittedName>
</protein>
<dbReference type="EMBL" id="JH598638">
    <property type="status" value="NOT_ANNOTATED_CDS"/>
    <property type="molecule type" value="Genomic_DNA"/>
</dbReference>
<reference evidence="1" key="2">
    <citation type="submission" date="2015-06" db="UniProtKB">
        <authorList>
            <consortium name="EnsemblProtists"/>
        </authorList>
    </citation>
    <scope>IDENTIFICATION</scope>
    <source>
        <strain evidence="1">Emoy2</strain>
    </source>
</reference>
<proteinExistence type="predicted"/>
<dbReference type="InParanoid" id="M4BRH7"/>
<sequence>MHKFAYRSFAGPRKCQSLDCAFSMSIGRVKVLEDIPSTKTKSQHVKALQKL</sequence>
<dbReference type="HOGENOM" id="CLU_3110508_0_0_1"/>
<dbReference type="EnsemblProtists" id="HpaT809017">
    <property type="protein sequence ID" value="HpaP809017"/>
    <property type="gene ID" value="HpaG809017"/>
</dbReference>
<reference evidence="2" key="1">
    <citation type="journal article" date="2010" name="Science">
        <title>Signatures of adaptation to obligate biotrophy in the Hyaloperonospora arabidopsidis genome.</title>
        <authorList>
            <person name="Baxter L."/>
            <person name="Tripathy S."/>
            <person name="Ishaque N."/>
            <person name="Boot N."/>
            <person name="Cabral A."/>
            <person name="Kemen E."/>
            <person name="Thines M."/>
            <person name="Ah-Fong A."/>
            <person name="Anderson R."/>
            <person name="Badejoko W."/>
            <person name="Bittner-Eddy P."/>
            <person name="Boore J.L."/>
            <person name="Chibucos M.C."/>
            <person name="Coates M."/>
            <person name="Dehal P."/>
            <person name="Delehaunty K."/>
            <person name="Dong S."/>
            <person name="Downton P."/>
            <person name="Dumas B."/>
            <person name="Fabro G."/>
            <person name="Fronick C."/>
            <person name="Fuerstenberg S.I."/>
            <person name="Fulton L."/>
            <person name="Gaulin E."/>
            <person name="Govers F."/>
            <person name="Hughes L."/>
            <person name="Humphray S."/>
            <person name="Jiang R.H."/>
            <person name="Judelson H."/>
            <person name="Kamoun S."/>
            <person name="Kyung K."/>
            <person name="Meijer H."/>
            <person name="Minx P."/>
            <person name="Morris P."/>
            <person name="Nelson J."/>
            <person name="Phuntumart V."/>
            <person name="Qutob D."/>
            <person name="Rehmany A."/>
            <person name="Rougon-Cardoso A."/>
            <person name="Ryden P."/>
            <person name="Torto-Alalibo T."/>
            <person name="Studholme D."/>
            <person name="Wang Y."/>
            <person name="Win J."/>
            <person name="Wood J."/>
            <person name="Clifton S.W."/>
            <person name="Rogers J."/>
            <person name="Van den Ackerveken G."/>
            <person name="Jones J.D."/>
            <person name="McDowell J.M."/>
            <person name="Beynon J."/>
            <person name="Tyler B.M."/>
        </authorList>
    </citation>
    <scope>NUCLEOTIDE SEQUENCE [LARGE SCALE GENOMIC DNA]</scope>
    <source>
        <strain evidence="2">Emoy2</strain>
    </source>
</reference>
<dbReference type="AlphaFoldDB" id="M4BRH7"/>
<keyword evidence="2" id="KW-1185">Reference proteome</keyword>
<evidence type="ECO:0000313" key="1">
    <source>
        <dbReference type="EnsemblProtists" id="HpaP809017"/>
    </source>
</evidence>